<keyword evidence="7" id="KW-1185">Reference proteome</keyword>
<dbReference type="Proteomes" id="UP001516662">
    <property type="component" value="Unassembled WGS sequence"/>
</dbReference>
<keyword evidence="4 5" id="KW-0472">Membrane</keyword>
<name>A0ABR9QET6_9BACI</name>
<comment type="subcellular location">
    <subcellularLocation>
        <location evidence="1">Membrane</location>
        <topology evidence="1">Multi-pass membrane protein</topology>
    </subcellularLocation>
</comment>
<evidence type="ECO:0000313" key="6">
    <source>
        <dbReference type="EMBL" id="MBE4907012.1"/>
    </source>
</evidence>
<accession>A0ABR9QET6</accession>
<evidence type="ECO:0000256" key="1">
    <source>
        <dbReference type="ARBA" id="ARBA00004141"/>
    </source>
</evidence>
<dbReference type="InterPro" id="IPR019109">
    <property type="entry name" value="MamF_MmsF"/>
</dbReference>
<evidence type="ECO:0000256" key="5">
    <source>
        <dbReference type="SAM" id="Phobius"/>
    </source>
</evidence>
<keyword evidence="2 5" id="KW-0812">Transmembrane</keyword>
<proteinExistence type="predicted"/>
<evidence type="ECO:0000256" key="3">
    <source>
        <dbReference type="ARBA" id="ARBA00022989"/>
    </source>
</evidence>
<dbReference type="EMBL" id="JADCLJ010000007">
    <property type="protein sequence ID" value="MBE4907012.1"/>
    <property type="molecule type" value="Genomic_DNA"/>
</dbReference>
<feature type="transmembrane region" description="Helical" evidence="5">
    <location>
        <begin position="68"/>
        <end position="93"/>
    </location>
</feature>
<sequence length="101" mass="11429">METNKIISSLCYFSIFFAGFLLPIAVYFIVQDQEVREHAKKAFISHLIPFITIIFFVLPMFVMGSMEAAVGGMLIFFALFSLISFIVVIWNVVKGIQVLAK</sequence>
<dbReference type="Pfam" id="PF09685">
    <property type="entry name" value="MamF_MmsF"/>
    <property type="match status" value="1"/>
</dbReference>
<keyword evidence="3 5" id="KW-1133">Transmembrane helix</keyword>
<feature type="transmembrane region" description="Helical" evidence="5">
    <location>
        <begin position="42"/>
        <end position="62"/>
    </location>
</feature>
<comment type="caution">
    <text evidence="6">The sequence shown here is derived from an EMBL/GenBank/DDBJ whole genome shotgun (WGS) entry which is preliminary data.</text>
</comment>
<organism evidence="6 7">
    <name type="scientific">Litchfieldia luteola</name>
    <dbReference type="NCBI Taxonomy" id="682179"/>
    <lineage>
        <taxon>Bacteria</taxon>
        <taxon>Bacillati</taxon>
        <taxon>Bacillota</taxon>
        <taxon>Bacilli</taxon>
        <taxon>Bacillales</taxon>
        <taxon>Bacillaceae</taxon>
        <taxon>Litchfieldia</taxon>
    </lineage>
</organism>
<evidence type="ECO:0000313" key="7">
    <source>
        <dbReference type="Proteomes" id="UP001516662"/>
    </source>
</evidence>
<reference evidence="6 7" key="1">
    <citation type="submission" date="2020-10" db="EMBL/GenBank/DDBJ databases">
        <title>Bacillus sp. HD4P25, an endophyte from a halophyte.</title>
        <authorList>
            <person name="Sun J.-Q."/>
        </authorList>
    </citation>
    <scope>NUCLEOTIDE SEQUENCE [LARGE SCALE GENOMIC DNA]</scope>
    <source>
        <strain evidence="6 7">YIM 93174</strain>
    </source>
</reference>
<protein>
    <submittedName>
        <fullName evidence="6">DUF4870 domain-containing protein</fullName>
    </submittedName>
</protein>
<dbReference type="RefSeq" id="WP_193534491.1">
    <property type="nucleotide sequence ID" value="NZ_JADCLJ010000007.1"/>
</dbReference>
<evidence type="ECO:0000256" key="2">
    <source>
        <dbReference type="ARBA" id="ARBA00022692"/>
    </source>
</evidence>
<gene>
    <name evidence="6" type="ORF">IMZ08_02945</name>
</gene>
<evidence type="ECO:0000256" key="4">
    <source>
        <dbReference type="ARBA" id="ARBA00023136"/>
    </source>
</evidence>
<feature type="transmembrane region" description="Helical" evidence="5">
    <location>
        <begin position="6"/>
        <end position="30"/>
    </location>
</feature>